<organism>
    <name type="scientific">Pediculus humanus subsp. corporis</name>
    <name type="common">Body louse</name>
    <dbReference type="NCBI Taxonomy" id="121224"/>
    <lineage>
        <taxon>Eukaryota</taxon>
        <taxon>Metazoa</taxon>
        <taxon>Ecdysozoa</taxon>
        <taxon>Arthropoda</taxon>
        <taxon>Hexapoda</taxon>
        <taxon>Insecta</taxon>
        <taxon>Pterygota</taxon>
        <taxon>Neoptera</taxon>
        <taxon>Paraneoptera</taxon>
        <taxon>Psocodea</taxon>
        <taxon>Troctomorpha</taxon>
        <taxon>Phthiraptera</taxon>
        <taxon>Anoplura</taxon>
        <taxon>Pediculidae</taxon>
        <taxon>Pediculus</taxon>
    </lineage>
</organism>
<sequence length="411" mass="45580">MWGLTNQNLNIIKPFPVFKGYKKYVPIPPGMISLKHGVEEVYICTLVIVDNLRKLTNVNKNDEEEEDIYKYVAKQDVIEFQKLLKVFGKEYGKSWTVIPDGEGLSQLALLEAPEYVGRADMRYELSEMPDAVKLLLYTRDVPEGIPIEPNTLEISDYDSSKPTKIICHGWMASSNSSVIKGIKDAYLDNQNVNVIGVDWSTISNDYFYPNAAGAAITVGKYLSSIIDSWVKQGTMKYNDIHFIGHSLGAHVSGFTGQYTRRKLGRISGLDPALPGFQLGKGPNDRLDPTDANFVDVIHTAAGILGISITAGHVDFYPNGGTPFQPGCSVSWLPTSTQACSHGRSHEYFAESIRDNDFKAVGCSDWDHFKKHKCKNIFATMGEYTSPKVRGSFYLKTDSSAPFALGINGTLY</sequence>
<evidence type="ECO:0000313" key="7">
    <source>
        <dbReference type="EnsemblMetazoa" id="PHUM241340-PA"/>
    </source>
</evidence>
<dbReference type="InParanoid" id="E0VJB4"/>
<dbReference type="GO" id="GO:0004806">
    <property type="term" value="F:triacylglycerol lipase activity"/>
    <property type="evidence" value="ECO:0007669"/>
    <property type="project" value="UniProtKB-EC"/>
</dbReference>
<dbReference type="VEuPathDB" id="VectorBase:PHUM241340"/>
<evidence type="ECO:0000313" key="8">
    <source>
        <dbReference type="Proteomes" id="UP000009046"/>
    </source>
</evidence>
<dbReference type="InterPro" id="IPR029058">
    <property type="entry name" value="AB_hydrolase_fold"/>
</dbReference>
<dbReference type="SUPFAM" id="SSF53474">
    <property type="entry name" value="alpha/beta-Hydrolases"/>
    <property type="match status" value="1"/>
</dbReference>
<reference evidence="7" key="3">
    <citation type="submission" date="2021-02" db="UniProtKB">
        <authorList>
            <consortium name="EnsemblMetazoa"/>
        </authorList>
    </citation>
    <scope>IDENTIFICATION</scope>
    <source>
        <strain evidence="7">USDA</strain>
    </source>
</reference>
<dbReference type="KEGG" id="phu:Phum_PHUM241340"/>
<dbReference type="InterPro" id="IPR033906">
    <property type="entry name" value="Lipase_N"/>
</dbReference>
<feature type="domain" description="Lipase" evidence="5">
    <location>
        <begin position="131"/>
        <end position="402"/>
    </location>
</feature>
<dbReference type="GO" id="GO:0016042">
    <property type="term" value="P:lipid catabolic process"/>
    <property type="evidence" value="ECO:0007669"/>
    <property type="project" value="TreeGrafter"/>
</dbReference>
<dbReference type="Proteomes" id="UP000009046">
    <property type="component" value="Unassembled WGS sequence"/>
</dbReference>
<reference evidence="6" key="1">
    <citation type="submission" date="2007-04" db="EMBL/GenBank/DDBJ databases">
        <title>Annotation of Pediculus humanus corporis strain USDA.</title>
        <authorList>
            <person name="Kirkness E."/>
            <person name="Hannick L."/>
            <person name="Hass B."/>
            <person name="Bruggner R."/>
            <person name="Lawson D."/>
            <person name="Bidwell S."/>
            <person name="Joardar V."/>
            <person name="Caler E."/>
            <person name="Walenz B."/>
            <person name="Inman J."/>
            <person name="Schobel S."/>
            <person name="Galinsky K."/>
            <person name="Amedeo P."/>
            <person name="Strausberg R."/>
        </authorList>
    </citation>
    <scope>NUCLEOTIDE SEQUENCE</scope>
    <source>
        <strain evidence="6">USDA</strain>
    </source>
</reference>
<protein>
    <submittedName>
        <fullName evidence="6">Ves G 1 allergen, putative</fullName>
        <ecNumber evidence="6">3.1.1.3</ecNumber>
    </submittedName>
</protein>
<dbReference type="EMBL" id="AAZO01002797">
    <property type="status" value="NOT_ANNOTATED_CDS"/>
    <property type="molecule type" value="Genomic_DNA"/>
</dbReference>
<dbReference type="PRINTS" id="PR00821">
    <property type="entry name" value="TAGLIPASE"/>
</dbReference>
<dbReference type="InterPro" id="IPR013818">
    <property type="entry name" value="Lipase"/>
</dbReference>
<evidence type="ECO:0000256" key="2">
    <source>
        <dbReference type="ARBA" id="ARBA00010701"/>
    </source>
</evidence>
<dbReference type="Gene3D" id="3.40.50.1820">
    <property type="entry name" value="alpha/beta hydrolase"/>
    <property type="match status" value="1"/>
</dbReference>
<dbReference type="FunFam" id="3.40.50.1820:FF:000076">
    <property type="entry name" value="phospholipase A1"/>
    <property type="match status" value="1"/>
</dbReference>
<dbReference type="CDD" id="cd00707">
    <property type="entry name" value="Pancreat_lipase_like"/>
    <property type="match status" value="1"/>
</dbReference>
<accession>E0VJB4</accession>
<dbReference type="EnsemblMetazoa" id="PHUM241340-RA">
    <property type="protein sequence ID" value="PHUM241340-PA"/>
    <property type="gene ID" value="PHUM241340"/>
</dbReference>
<comment type="similarity">
    <text evidence="2 4">Belongs to the AB hydrolase superfamily. Lipase family.</text>
</comment>
<dbReference type="InterPro" id="IPR000734">
    <property type="entry name" value="TAG_lipase"/>
</dbReference>
<dbReference type="OMA" id="ITNTRAF"/>
<dbReference type="EC" id="3.1.1.3" evidence="6"/>
<evidence type="ECO:0000259" key="5">
    <source>
        <dbReference type="Pfam" id="PF00151"/>
    </source>
</evidence>
<dbReference type="GeneID" id="8230742"/>
<proteinExistence type="inferred from homology"/>
<evidence type="ECO:0000313" key="6">
    <source>
        <dbReference type="EMBL" id="EEB13470.1"/>
    </source>
</evidence>
<dbReference type="EMBL" id="DS235221">
    <property type="protein sequence ID" value="EEB13470.1"/>
    <property type="molecule type" value="Genomic_DNA"/>
</dbReference>
<dbReference type="PANTHER" id="PTHR11610">
    <property type="entry name" value="LIPASE"/>
    <property type="match status" value="1"/>
</dbReference>
<keyword evidence="6" id="KW-0378">Hydrolase</keyword>
<dbReference type="eggNOG" id="ENOG502RYX8">
    <property type="taxonomic scope" value="Eukaryota"/>
</dbReference>
<evidence type="ECO:0000256" key="1">
    <source>
        <dbReference type="ARBA" id="ARBA00004613"/>
    </source>
</evidence>
<dbReference type="OrthoDB" id="199913at2759"/>
<keyword evidence="3" id="KW-0964">Secreted</keyword>
<dbReference type="AlphaFoldDB" id="E0VJB4"/>
<evidence type="ECO:0000256" key="3">
    <source>
        <dbReference type="ARBA" id="ARBA00022525"/>
    </source>
</evidence>
<dbReference type="Pfam" id="PF00151">
    <property type="entry name" value="Lipase"/>
    <property type="match status" value="1"/>
</dbReference>
<keyword evidence="8" id="KW-1185">Reference proteome</keyword>
<dbReference type="FunCoup" id="E0VJB4">
    <property type="interactions" value="8"/>
</dbReference>
<evidence type="ECO:0000256" key="4">
    <source>
        <dbReference type="RuleBase" id="RU004262"/>
    </source>
</evidence>
<dbReference type="HOGENOM" id="CLU_027171_2_2_1"/>
<name>E0VJB4_PEDHC</name>
<dbReference type="GO" id="GO:0005615">
    <property type="term" value="C:extracellular space"/>
    <property type="evidence" value="ECO:0007669"/>
    <property type="project" value="TreeGrafter"/>
</dbReference>
<gene>
    <name evidence="7" type="primary">8230742</name>
    <name evidence="6" type="ORF">Phum_PHUM241340</name>
</gene>
<reference evidence="6" key="2">
    <citation type="submission" date="2007-04" db="EMBL/GenBank/DDBJ databases">
        <title>The genome of the human body louse.</title>
        <authorList>
            <consortium name="The Human Body Louse Genome Consortium"/>
            <person name="Kirkness E."/>
            <person name="Walenz B."/>
            <person name="Hass B."/>
            <person name="Bruggner R."/>
            <person name="Strausberg R."/>
        </authorList>
    </citation>
    <scope>NUCLEOTIDE SEQUENCE</scope>
    <source>
        <strain evidence="6">USDA</strain>
    </source>
</reference>
<dbReference type="RefSeq" id="XP_002426208.1">
    <property type="nucleotide sequence ID" value="XM_002426163.1"/>
</dbReference>
<comment type="subcellular location">
    <subcellularLocation>
        <location evidence="1">Secreted</location>
    </subcellularLocation>
</comment>
<dbReference type="CTD" id="8230742"/>